<keyword evidence="7" id="KW-1185">Reference proteome</keyword>
<dbReference type="EMBL" id="PRDM01000001">
    <property type="protein sequence ID" value="MBE8723750.1"/>
    <property type="molecule type" value="Genomic_DNA"/>
</dbReference>
<accession>A0ABR9TEI3</accession>
<dbReference type="PANTHER" id="PTHR36974:SF1">
    <property type="entry name" value="DOXX FAMILY MEMBRANE PROTEIN"/>
    <property type="match status" value="1"/>
</dbReference>
<dbReference type="Pfam" id="PF07681">
    <property type="entry name" value="DoxX"/>
    <property type="match status" value="1"/>
</dbReference>
<feature type="transmembrane region" description="Helical" evidence="5">
    <location>
        <begin position="6"/>
        <end position="22"/>
    </location>
</feature>
<comment type="subcellular location">
    <subcellularLocation>
        <location evidence="1">Membrane</location>
        <topology evidence="1">Multi-pass membrane protein</topology>
    </subcellularLocation>
</comment>
<keyword evidence="4 5" id="KW-0472">Membrane</keyword>
<proteinExistence type="predicted"/>
<name>A0ABR9TEI3_9FLAO</name>
<evidence type="ECO:0000256" key="1">
    <source>
        <dbReference type="ARBA" id="ARBA00004141"/>
    </source>
</evidence>
<keyword evidence="2 5" id="KW-0812">Transmembrane</keyword>
<comment type="caution">
    <text evidence="6">The sequence shown here is derived from an EMBL/GenBank/DDBJ whole genome shotgun (WGS) entry which is preliminary data.</text>
</comment>
<evidence type="ECO:0000256" key="5">
    <source>
        <dbReference type="SAM" id="Phobius"/>
    </source>
</evidence>
<organism evidence="6 7">
    <name type="scientific">Flavobacterium hungaricum</name>
    <dbReference type="NCBI Taxonomy" id="2082725"/>
    <lineage>
        <taxon>Bacteria</taxon>
        <taxon>Pseudomonadati</taxon>
        <taxon>Bacteroidota</taxon>
        <taxon>Flavobacteriia</taxon>
        <taxon>Flavobacteriales</taxon>
        <taxon>Flavobacteriaceae</taxon>
        <taxon>Flavobacterium</taxon>
    </lineage>
</organism>
<gene>
    <name evidence="6" type="ORF">C4F50_02245</name>
</gene>
<feature type="transmembrane region" description="Helical" evidence="5">
    <location>
        <begin position="97"/>
        <end position="114"/>
    </location>
</feature>
<dbReference type="Proteomes" id="UP000640614">
    <property type="component" value="Unassembled WGS sequence"/>
</dbReference>
<dbReference type="InterPro" id="IPR032808">
    <property type="entry name" value="DoxX"/>
</dbReference>
<evidence type="ECO:0000313" key="7">
    <source>
        <dbReference type="Proteomes" id="UP000640614"/>
    </source>
</evidence>
<dbReference type="RefSeq" id="WP_193844792.1">
    <property type="nucleotide sequence ID" value="NZ_PRDM01000001.1"/>
</dbReference>
<dbReference type="PANTHER" id="PTHR36974">
    <property type="entry name" value="MEMBRANE PROTEIN-RELATED"/>
    <property type="match status" value="1"/>
</dbReference>
<feature type="transmembrane region" description="Helical" evidence="5">
    <location>
        <begin position="42"/>
        <end position="59"/>
    </location>
</feature>
<feature type="transmembrane region" description="Helical" evidence="5">
    <location>
        <begin position="65"/>
        <end position="85"/>
    </location>
</feature>
<evidence type="ECO:0000256" key="4">
    <source>
        <dbReference type="ARBA" id="ARBA00023136"/>
    </source>
</evidence>
<sequence length="118" mass="13705">MNLPWHLYLMALLYIIAGINHFRKPGMYIRIIPPLFKNPKLINILSGAAEIILGVLLTFSFISRIAAWGIIALLIAVFPANFYMLQEKKASFGLPKWILFVRLPLQFVLIYWAYQYTF</sequence>
<protein>
    <submittedName>
        <fullName evidence="6">DoxX family membrane protein</fullName>
    </submittedName>
</protein>
<keyword evidence="3 5" id="KW-1133">Transmembrane helix</keyword>
<evidence type="ECO:0000256" key="3">
    <source>
        <dbReference type="ARBA" id="ARBA00022989"/>
    </source>
</evidence>
<evidence type="ECO:0000256" key="2">
    <source>
        <dbReference type="ARBA" id="ARBA00022692"/>
    </source>
</evidence>
<evidence type="ECO:0000313" key="6">
    <source>
        <dbReference type="EMBL" id="MBE8723750.1"/>
    </source>
</evidence>
<reference evidence="6 7" key="1">
    <citation type="submission" date="2018-07" db="EMBL/GenBank/DDBJ databases">
        <title>Genome assembly of strain KB82.</title>
        <authorList>
            <person name="Kukolya J."/>
            <person name="Horvath B."/>
            <person name="Nagy I."/>
            <person name="Toth A."/>
        </authorList>
    </citation>
    <scope>NUCLEOTIDE SEQUENCE [LARGE SCALE GENOMIC DNA]</scope>
    <source>
        <strain evidence="6 7">Kb82</strain>
    </source>
</reference>